<dbReference type="OrthoDB" id="680774at2"/>
<name>A0A1M5FX57_9BACT</name>
<dbReference type="AlphaFoldDB" id="A0A1M5FX57"/>
<sequence length="178" mass="18742">MKYLLIGVTFFLLGLDRSMAQQKNSTISSYNPASAQKKNIHLNLEQSRESKKYTLSHTSSHSAYAAPKPNLQITDPVINLLNAKAQESPFTIDKSSLIGVPSGTYGFANGKISLYQQGATSTGTSTGSGAVGTGSSPGSIGTVSPFIGVNGKSPYTGEGPYGTRLRQQKAPGDSTKHQ</sequence>
<evidence type="ECO:0000313" key="3">
    <source>
        <dbReference type="Proteomes" id="UP000184048"/>
    </source>
</evidence>
<dbReference type="STRING" id="1121884.SAMN02745131_03976"/>
<keyword evidence="3" id="KW-1185">Reference proteome</keyword>
<organism evidence="2 3">
    <name type="scientific">Flavisolibacter ginsengisoli DSM 18119</name>
    <dbReference type="NCBI Taxonomy" id="1121884"/>
    <lineage>
        <taxon>Bacteria</taxon>
        <taxon>Pseudomonadati</taxon>
        <taxon>Bacteroidota</taxon>
        <taxon>Chitinophagia</taxon>
        <taxon>Chitinophagales</taxon>
        <taxon>Chitinophagaceae</taxon>
        <taxon>Flavisolibacter</taxon>
    </lineage>
</organism>
<evidence type="ECO:0000256" key="1">
    <source>
        <dbReference type="SAM" id="MobiDB-lite"/>
    </source>
</evidence>
<dbReference type="Proteomes" id="UP000184048">
    <property type="component" value="Unassembled WGS sequence"/>
</dbReference>
<feature type="compositionally biased region" description="Low complexity" evidence="1">
    <location>
        <begin position="119"/>
        <end position="139"/>
    </location>
</feature>
<dbReference type="EMBL" id="FQUU01000025">
    <property type="protein sequence ID" value="SHF96056.1"/>
    <property type="molecule type" value="Genomic_DNA"/>
</dbReference>
<gene>
    <name evidence="2" type="ORF">SAMN02745131_03976</name>
</gene>
<feature type="region of interest" description="Disordered" evidence="1">
    <location>
        <begin position="119"/>
        <end position="178"/>
    </location>
</feature>
<proteinExistence type="predicted"/>
<accession>A0A1M5FX57</accession>
<dbReference type="RefSeq" id="WP_072837087.1">
    <property type="nucleotide sequence ID" value="NZ_FQUU01000025.1"/>
</dbReference>
<reference evidence="2 3" key="1">
    <citation type="submission" date="2016-11" db="EMBL/GenBank/DDBJ databases">
        <authorList>
            <person name="Jaros S."/>
            <person name="Januszkiewicz K."/>
            <person name="Wedrychowicz H."/>
        </authorList>
    </citation>
    <scope>NUCLEOTIDE SEQUENCE [LARGE SCALE GENOMIC DNA]</scope>
    <source>
        <strain evidence="2 3">DSM 18119</strain>
    </source>
</reference>
<protein>
    <submittedName>
        <fullName evidence="2">Uncharacterized protein</fullName>
    </submittedName>
</protein>
<evidence type="ECO:0000313" key="2">
    <source>
        <dbReference type="EMBL" id="SHF96056.1"/>
    </source>
</evidence>